<evidence type="ECO:0000313" key="2">
    <source>
        <dbReference type="Proteomes" id="UP000028134"/>
    </source>
</evidence>
<evidence type="ECO:0000313" key="1">
    <source>
        <dbReference type="EMBL" id="KDS27481.1"/>
    </source>
</evidence>
<sequence length="341" mass="38588">MEALQIMPIMAQNQSRFNLGEYAEEAAIIQDEPTVQPSVNFLEANTDAITMDELTNKCVVPTWANQELTIAHQDFISCVHDAACSFYAGERVNEPDIRVSHIVRGRTPQSLGKKASELLECEKTQFYQRLAFAFTIPTIIETIRGQRLELCIGGVRNYSDLNLYRASKGLEKFSVFVGWRVRICSNQILTGEGVKFNMEVTNISELYRNVLELFHSFNPAKEIHLMQSLTNTSLSETQFAQIVGRMRMFQALSPARQKAIPKLLITDSQINSVCRDYYHNEVFGAKDNAISMFDFHNLLTQANKGSYIDTYLQRAVNATEVSVGINNVLQGLDNKYAWFLG</sequence>
<comment type="caution">
    <text evidence="1">The sequence shown here is derived from an EMBL/GenBank/DDBJ whole genome shotgun (WGS) entry which is preliminary data.</text>
</comment>
<name>A0A078QYK4_PHOVU</name>
<proteinExistence type="predicted"/>
<dbReference type="Pfam" id="PF12987">
    <property type="entry name" value="DUF3871"/>
    <property type="match status" value="1"/>
</dbReference>
<dbReference type="InterPro" id="IPR024353">
    <property type="entry name" value="DUF3871"/>
</dbReference>
<dbReference type="RefSeq" id="WP_012055580.1">
    <property type="nucleotide sequence ID" value="NZ_JNHI01000029.1"/>
</dbReference>
<reference evidence="1 2" key="1">
    <citation type="submission" date="2014-04" db="EMBL/GenBank/DDBJ databases">
        <authorList>
            <person name="Sears C."/>
            <person name="Carroll K."/>
            <person name="Sack B.R."/>
            <person name="Qadri F."/>
            <person name="Myers L.L."/>
            <person name="Chung G.-T."/>
            <person name="Escheverria P."/>
            <person name="Fraser C.M."/>
            <person name="Sadzewicz L."/>
            <person name="Shefchek K.A."/>
            <person name="Tallon L."/>
            <person name="Das S.P."/>
            <person name="Daugherty S."/>
            <person name="Mongodin E.F."/>
        </authorList>
    </citation>
    <scope>NUCLEOTIDE SEQUENCE [LARGE SCALE GENOMIC DNA]</scope>
    <source>
        <strain evidence="2">3775 SL(B) 10 (iv)</strain>
    </source>
</reference>
<dbReference type="Proteomes" id="UP000028134">
    <property type="component" value="Unassembled WGS sequence"/>
</dbReference>
<protein>
    <recommendedName>
        <fullName evidence="3">DUF3871 family protein</fullName>
    </recommendedName>
</protein>
<dbReference type="EMBL" id="JNHI01000029">
    <property type="protein sequence ID" value="KDS27481.1"/>
    <property type="molecule type" value="Genomic_DNA"/>
</dbReference>
<dbReference type="AlphaFoldDB" id="A0A078QYK4"/>
<evidence type="ECO:0008006" key="3">
    <source>
        <dbReference type="Google" id="ProtNLM"/>
    </source>
</evidence>
<dbReference type="PATRIC" id="fig|1339350.3.peg.3657"/>
<gene>
    <name evidence="1" type="ORF">M097_3837</name>
</gene>
<dbReference type="GeneID" id="5304144"/>
<accession>A0A078QYK4</accession>
<organism evidence="1 2">
    <name type="scientific">Phocaeicola vulgatus str. 3775 SL</name>
    <name type="common">B</name>
    <name type="synonym">iv</name>
    <dbReference type="NCBI Taxonomy" id="1339350"/>
    <lineage>
        <taxon>Bacteria</taxon>
        <taxon>Pseudomonadati</taxon>
        <taxon>Bacteroidota</taxon>
        <taxon>Bacteroidia</taxon>
        <taxon>Bacteroidales</taxon>
        <taxon>Bacteroidaceae</taxon>
        <taxon>Phocaeicola</taxon>
    </lineage>
</organism>